<name>A0A4C2ABL0_EUMVA</name>
<keyword evidence="3" id="KW-1185">Reference proteome</keyword>
<evidence type="ECO:0000313" key="3">
    <source>
        <dbReference type="Proteomes" id="UP000299102"/>
    </source>
</evidence>
<reference evidence="2 3" key="1">
    <citation type="journal article" date="2019" name="Commun. Biol.">
        <title>The bagworm genome reveals a unique fibroin gene that provides high tensile strength.</title>
        <authorList>
            <person name="Kono N."/>
            <person name="Nakamura H."/>
            <person name="Ohtoshi R."/>
            <person name="Tomita M."/>
            <person name="Numata K."/>
            <person name="Arakawa K."/>
        </authorList>
    </citation>
    <scope>NUCLEOTIDE SEQUENCE [LARGE SCALE GENOMIC DNA]</scope>
</reference>
<sequence>MRIERERRGRYSVDDLVFIHTFIGPYLDTQADSPSTSRIDKLRRLHFGKIREDPERDPEGEPKTGTQTVAHCPRRRPCVDAYSPLYTPLLLTKLRQRYARHYVVVLYVSSKLTMANTRLRSDAFVDNVLRIT</sequence>
<protein>
    <submittedName>
        <fullName evidence="2">Uncharacterized protein</fullName>
    </submittedName>
</protein>
<accession>A0A4C2ABL0</accession>
<feature type="region of interest" description="Disordered" evidence="1">
    <location>
        <begin position="50"/>
        <end position="69"/>
    </location>
</feature>
<proteinExistence type="predicted"/>
<evidence type="ECO:0000256" key="1">
    <source>
        <dbReference type="SAM" id="MobiDB-lite"/>
    </source>
</evidence>
<evidence type="ECO:0000313" key="2">
    <source>
        <dbReference type="EMBL" id="GBP96783.1"/>
    </source>
</evidence>
<comment type="caution">
    <text evidence="2">The sequence shown here is derived from an EMBL/GenBank/DDBJ whole genome shotgun (WGS) entry which is preliminary data.</text>
</comment>
<dbReference type="AlphaFoldDB" id="A0A4C2ABL0"/>
<gene>
    <name evidence="2" type="ORF">EVAR_72069_1</name>
</gene>
<feature type="compositionally biased region" description="Basic and acidic residues" evidence="1">
    <location>
        <begin position="50"/>
        <end position="62"/>
    </location>
</feature>
<dbReference type="Proteomes" id="UP000299102">
    <property type="component" value="Unassembled WGS sequence"/>
</dbReference>
<dbReference type="EMBL" id="BGZK01002834">
    <property type="protein sequence ID" value="GBP96783.1"/>
    <property type="molecule type" value="Genomic_DNA"/>
</dbReference>
<organism evidence="2 3">
    <name type="scientific">Eumeta variegata</name>
    <name type="common">Bagworm moth</name>
    <name type="synonym">Eumeta japonica</name>
    <dbReference type="NCBI Taxonomy" id="151549"/>
    <lineage>
        <taxon>Eukaryota</taxon>
        <taxon>Metazoa</taxon>
        <taxon>Ecdysozoa</taxon>
        <taxon>Arthropoda</taxon>
        <taxon>Hexapoda</taxon>
        <taxon>Insecta</taxon>
        <taxon>Pterygota</taxon>
        <taxon>Neoptera</taxon>
        <taxon>Endopterygota</taxon>
        <taxon>Lepidoptera</taxon>
        <taxon>Glossata</taxon>
        <taxon>Ditrysia</taxon>
        <taxon>Tineoidea</taxon>
        <taxon>Psychidae</taxon>
        <taxon>Oiketicinae</taxon>
        <taxon>Eumeta</taxon>
    </lineage>
</organism>